<dbReference type="EMBL" id="UYYB01135929">
    <property type="protein sequence ID" value="VDM85072.1"/>
    <property type="molecule type" value="Genomic_DNA"/>
</dbReference>
<dbReference type="OrthoDB" id="10483969at2759"/>
<dbReference type="AlphaFoldDB" id="A0A3P7M178"/>
<sequence>MILADKHLIYMGDDGKEYTLSNVTHNLGAYLKTTDAVLREIANSTKPEMREAQKILEAIEQRKIPAMIAEVECGPSYAETINF</sequence>
<protein>
    <submittedName>
        <fullName evidence="1">Uncharacterized protein</fullName>
    </submittedName>
</protein>
<evidence type="ECO:0000313" key="2">
    <source>
        <dbReference type="Proteomes" id="UP000270094"/>
    </source>
</evidence>
<reference evidence="1 2" key="1">
    <citation type="submission" date="2018-11" db="EMBL/GenBank/DDBJ databases">
        <authorList>
            <consortium name="Pathogen Informatics"/>
        </authorList>
    </citation>
    <scope>NUCLEOTIDE SEQUENCE [LARGE SCALE GENOMIC DNA]</scope>
</reference>
<proteinExistence type="predicted"/>
<evidence type="ECO:0000313" key="1">
    <source>
        <dbReference type="EMBL" id="VDM85072.1"/>
    </source>
</evidence>
<name>A0A3P7M178_STRVU</name>
<dbReference type="Proteomes" id="UP000270094">
    <property type="component" value="Unassembled WGS sequence"/>
</dbReference>
<dbReference type="Gene3D" id="1.10.3210.10">
    <property type="entry name" value="Hypothetical protein af1432"/>
    <property type="match status" value="1"/>
</dbReference>
<gene>
    <name evidence="1" type="ORF">SVUK_LOCUS20070</name>
</gene>
<keyword evidence="2" id="KW-1185">Reference proteome</keyword>
<accession>A0A3P7M178</accession>
<organism evidence="1 2">
    <name type="scientific">Strongylus vulgaris</name>
    <name type="common">Blood worm</name>
    <dbReference type="NCBI Taxonomy" id="40348"/>
    <lineage>
        <taxon>Eukaryota</taxon>
        <taxon>Metazoa</taxon>
        <taxon>Ecdysozoa</taxon>
        <taxon>Nematoda</taxon>
        <taxon>Chromadorea</taxon>
        <taxon>Rhabditida</taxon>
        <taxon>Rhabditina</taxon>
        <taxon>Rhabditomorpha</taxon>
        <taxon>Strongyloidea</taxon>
        <taxon>Strongylidae</taxon>
        <taxon>Strongylus</taxon>
    </lineage>
</organism>